<dbReference type="InterPro" id="IPR009057">
    <property type="entry name" value="Homeodomain-like_sf"/>
</dbReference>
<accession>A0ABS1CLL6</accession>
<evidence type="ECO:0000256" key="4">
    <source>
        <dbReference type="ARBA" id="ARBA00023125"/>
    </source>
</evidence>
<keyword evidence="4" id="KW-0238">DNA-binding</keyword>
<evidence type="ECO:0000256" key="7">
    <source>
        <dbReference type="SAM" id="MobiDB-lite"/>
    </source>
</evidence>
<evidence type="ECO:0000313" key="11">
    <source>
        <dbReference type="Proteomes" id="UP000748752"/>
    </source>
</evidence>
<evidence type="ECO:0000256" key="5">
    <source>
        <dbReference type="ARBA" id="ARBA00023163"/>
    </source>
</evidence>
<dbReference type="SMART" id="SM00448">
    <property type="entry name" value="REC"/>
    <property type="match status" value="1"/>
</dbReference>
<dbReference type="PROSITE" id="PS01124">
    <property type="entry name" value="HTH_ARAC_FAMILY_2"/>
    <property type="match status" value="1"/>
</dbReference>
<keyword evidence="1 6" id="KW-0597">Phosphoprotein</keyword>
<dbReference type="PANTHER" id="PTHR48111:SF1">
    <property type="entry name" value="TWO-COMPONENT RESPONSE REGULATOR ORR33"/>
    <property type="match status" value="1"/>
</dbReference>
<organism evidence="10 11">
    <name type="scientific">Thiohalocapsa halophila</name>
    <dbReference type="NCBI Taxonomy" id="69359"/>
    <lineage>
        <taxon>Bacteria</taxon>
        <taxon>Pseudomonadati</taxon>
        <taxon>Pseudomonadota</taxon>
        <taxon>Gammaproteobacteria</taxon>
        <taxon>Chromatiales</taxon>
        <taxon>Chromatiaceae</taxon>
        <taxon>Thiohalocapsa</taxon>
    </lineage>
</organism>
<keyword evidence="5" id="KW-0804">Transcription</keyword>
<feature type="compositionally biased region" description="Low complexity" evidence="7">
    <location>
        <begin position="311"/>
        <end position="346"/>
    </location>
</feature>
<evidence type="ECO:0000313" key="10">
    <source>
        <dbReference type="EMBL" id="MBK1632785.1"/>
    </source>
</evidence>
<feature type="modified residue" description="4-aspartylphosphate" evidence="6">
    <location>
        <position position="98"/>
    </location>
</feature>
<evidence type="ECO:0000256" key="2">
    <source>
        <dbReference type="ARBA" id="ARBA00023012"/>
    </source>
</evidence>
<dbReference type="InterPro" id="IPR011006">
    <property type="entry name" value="CheY-like_superfamily"/>
</dbReference>
<reference evidence="10 11" key="1">
    <citation type="journal article" date="2020" name="Microorganisms">
        <title>Osmotic Adaptation and Compatible Solute Biosynthesis of Phototrophic Bacteria as Revealed from Genome Analyses.</title>
        <authorList>
            <person name="Imhoff J.F."/>
            <person name="Rahn T."/>
            <person name="Kunzel S."/>
            <person name="Keller A."/>
            <person name="Neulinger S.C."/>
        </authorList>
    </citation>
    <scope>NUCLEOTIDE SEQUENCE [LARGE SCALE GENOMIC DNA]</scope>
    <source>
        <strain evidence="10 11">DSM 6210</strain>
    </source>
</reference>
<dbReference type="EMBL" id="NRRV01000057">
    <property type="protein sequence ID" value="MBK1632785.1"/>
    <property type="molecule type" value="Genomic_DNA"/>
</dbReference>
<dbReference type="SUPFAM" id="SSF46689">
    <property type="entry name" value="Homeodomain-like"/>
    <property type="match status" value="2"/>
</dbReference>
<feature type="domain" description="HTH araC/xylS-type" evidence="8">
    <location>
        <begin position="210"/>
        <end position="308"/>
    </location>
</feature>
<evidence type="ECO:0000256" key="3">
    <source>
        <dbReference type="ARBA" id="ARBA00023015"/>
    </source>
</evidence>
<name>A0ABS1CLL6_9GAMM</name>
<dbReference type="InterPro" id="IPR018062">
    <property type="entry name" value="HTH_AraC-typ_CS"/>
</dbReference>
<dbReference type="PANTHER" id="PTHR48111">
    <property type="entry name" value="REGULATOR OF RPOS"/>
    <property type="match status" value="1"/>
</dbReference>
<dbReference type="PROSITE" id="PS00041">
    <property type="entry name" value="HTH_ARAC_FAMILY_1"/>
    <property type="match status" value="1"/>
</dbReference>
<dbReference type="Pfam" id="PF12833">
    <property type="entry name" value="HTH_18"/>
    <property type="match status" value="1"/>
</dbReference>
<dbReference type="Proteomes" id="UP000748752">
    <property type="component" value="Unassembled WGS sequence"/>
</dbReference>
<dbReference type="InterPro" id="IPR039420">
    <property type="entry name" value="WalR-like"/>
</dbReference>
<evidence type="ECO:0000256" key="1">
    <source>
        <dbReference type="ARBA" id="ARBA00022553"/>
    </source>
</evidence>
<evidence type="ECO:0000259" key="8">
    <source>
        <dbReference type="PROSITE" id="PS01124"/>
    </source>
</evidence>
<dbReference type="InterPro" id="IPR001789">
    <property type="entry name" value="Sig_transdc_resp-reg_receiver"/>
</dbReference>
<feature type="domain" description="Response regulatory" evidence="9">
    <location>
        <begin position="49"/>
        <end position="165"/>
    </location>
</feature>
<dbReference type="SUPFAM" id="SSF52172">
    <property type="entry name" value="CheY-like"/>
    <property type="match status" value="1"/>
</dbReference>
<sequence>MMTPTTAHVAERRAARKADPVLTGAGYLSGPAPDAAARPCLVRPEGPAHLLVVDDEPDGVELVIAHLRDYDFAVSTAVNGADALAAAHEQRPDLILLDISLPGLDGPEVLRRLKQAPATERIPVVMLTGHRDTERKVRCFELGAADYLVKPVVEAELHARVTVQLHQSRLRQALSAKLRSYEQRFGPLDEPVALAPCGETGARADVALLLRARQLLRERLADPPSLTELARLVGTNQPRLSKGFRTLFGTTVYGFVRESRLQRARELLVETQLPIKSIALEVGYRGTSDLTRAVKDHWGLTPTALRQRLQAPPAGEQAPPAREQAAPAASKSAPSADDWSPPTSHA</sequence>
<protein>
    <recommendedName>
        <fullName evidence="12">Response regulator transcription factor</fullName>
    </recommendedName>
</protein>
<dbReference type="InterPro" id="IPR018060">
    <property type="entry name" value="HTH_AraC"/>
</dbReference>
<proteinExistence type="predicted"/>
<gene>
    <name evidence="10" type="ORF">CKO31_18940</name>
</gene>
<comment type="caution">
    <text evidence="10">The sequence shown here is derived from an EMBL/GenBank/DDBJ whole genome shotgun (WGS) entry which is preliminary data.</text>
</comment>
<keyword evidence="2" id="KW-0902">Two-component regulatory system</keyword>
<evidence type="ECO:0008006" key="12">
    <source>
        <dbReference type="Google" id="ProtNLM"/>
    </source>
</evidence>
<dbReference type="Pfam" id="PF00072">
    <property type="entry name" value="Response_reg"/>
    <property type="match status" value="1"/>
</dbReference>
<keyword evidence="3" id="KW-0805">Transcription regulation</keyword>
<dbReference type="SMART" id="SM00342">
    <property type="entry name" value="HTH_ARAC"/>
    <property type="match status" value="1"/>
</dbReference>
<evidence type="ECO:0000259" key="9">
    <source>
        <dbReference type="PROSITE" id="PS50110"/>
    </source>
</evidence>
<dbReference type="Gene3D" id="3.40.50.2300">
    <property type="match status" value="1"/>
</dbReference>
<dbReference type="Gene3D" id="1.10.10.60">
    <property type="entry name" value="Homeodomain-like"/>
    <property type="match status" value="2"/>
</dbReference>
<dbReference type="PROSITE" id="PS50110">
    <property type="entry name" value="RESPONSE_REGULATORY"/>
    <property type="match status" value="1"/>
</dbReference>
<feature type="region of interest" description="Disordered" evidence="7">
    <location>
        <begin position="307"/>
        <end position="346"/>
    </location>
</feature>
<keyword evidence="11" id="KW-1185">Reference proteome</keyword>
<evidence type="ECO:0000256" key="6">
    <source>
        <dbReference type="PROSITE-ProRule" id="PRU00169"/>
    </source>
</evidence>